<dbReference type="Gene3D" id="2.40.50.140">
    <property type="entry name" value="Nucleic acid-binding proteins"/>
    <property type="match status" value="1"/>
</dbReference>
<dbReference type="CDD" id="cd02440">
    <property type="entry name" value="AdoMet_MTases"/>
    <property type="match status" value="1"/>
</dbReference>
<feature type="domain" description="TRAM" evidence="6">
    <location>
        <begin position="45"/>
        <end position="103"/>
    </location>
</feature>
<dbReference type="FunFam" id="3.40.50.150:FF:000009">
    <property type="entry name" value="23S rRNA (Uracil(1939)-C(5))-methyltransferase RlmD"/>
    <property type="match status" value="1"/>
</dbReference>
<dbReference type="InterPro" id="IPR012340">
    <property type="entry name" value="NA-bd_OB-fold"/>
</dbReference>
<keyword evidence="3 4" id="KW-0949">S-adenosyl-L-methionine</keyword>
<dbReference type="NCBIfam" id="TIGR00479">
    <property type="entry name" value="rumA"/>
    <property type="match status" value="1"/>
</dbReference>
<sequence>MRMDSSWEIRESIQIILKSSRGRIRSEWFQWETESAMIGEGVEMNLKRNEVIEVKITDHSFPGTGIGLVAGKKVQVKGAYPGETVLARAHQVRSDRAKGRFMEVVSPAEYAVKAPCIHFGRCGGCASQQVPLTLQRTFKEEEVKKLFTQHDLPLGEYMGITGHEDAYEYRNKMEYTFGDEVKDGELNLGMHLKGMKNSVVNTVECLLVTEDFRKIHEYTINYFRGKNLPYYRVMRQTGYLRNFILRRGVHTGELMVNLVTTTQVSFDLTEYKEGLLQLPLEETLVSILHTENDNLADAVNVDKLNILHGRDFIYEKLFDLTFKISPFSFFQTNTKGAEVLYGEVKSLIGGEKEEIFDLYCGTGTIGQIVSDKAKKVRGVEIIEEAVVAANENAAINGLSHVAFIAGDVKDVIANLTGAPDLIILDPPRSGVHPKALEYVKDFNAKEIIYVSCNPKTLVIDIDYLTAHGYEIQKTKIVDLFPNTPHVETVVLLERK</sequence>
<feature type="active site" evidence="5">
    <location>
        <position position="452"/>
    </location>
</feature>
<feature type="binding site" evidence="4">
    <location>
        <position position="359"/>
    </location>
    <ligand>
        <name>S-adenosyl-L-methionine</name>
        <dbReference type="ChEBI" id="CHEBI:59789"/>
    </ligand>
</feature>
<feature type="binding site" evidence="4">
    <location>
        <position position="331"/>
    </location>
    <ligand>
        <name>S-adenosyl-L-methionine</name>
        <dbReference type="ChEBI" id="CHEBI:59789"/>
    </ligand>
</feature>
<dbReference type="Gene3D" id="3.40.50.150">
    <property type="entry name" value="Vaccinia Virus protein VP39"/>
    <property type="match status" value="1"/>
</dbReference>
<dbReference type="EMBL" id="FNDZ01000002">
    <property type="protein sequence ID" value="SDI40418.1"/>
    <property type="molecule type" value="Genomic_DNA"/>
</dbReference>
<evidence type="ECO:0000256" key="2">
    <source>
        <dbReference type="ARBA" id="ARBA00022679"/>
    </source>
</evidence>
<organism evidence="7 8">
    <name type="scientific">Proteiniclasticum ruminis</name>
    <dbReference type="NCBI Taxonomy" id="398199"/>
    <lineage>
        <taxon>Bacteria</taxon>
        <taxon>Bacillati</taxon>
        <taxon>Bacillota</taxon>
        <taxon>Clostridia</taxon>
        <taxon>Eubacteriales</taxon>
        <taxon>Clostridiaceae</taxon>
        <taxon>Proteiniclasticum</taxon>
    </lineage>
</organism>
<evidence type="ECO:0000256" key="5">
    <source>
        <dbReference type="PROSITE-ProRule" id="PRU10015"/>
    </source>
</evidence>
<keyword evidence="2 4" id="KW-0808">Transferase</keyword>
<comment type="similarity">
    <text evidence="4">Belongs to the class I-like SAM-binding methyltransferase superfamily. RNA M5U methyltransferase family.</text>
</comment>
<dbReference type="Proteomes" id="UP000183255">
    <property type="component" value="Unassembled WGS sequence"/>
</dbReference>
<dbReference type="InterPro" id="IPR029063">
    <property type="entry name" value="SAM-dependent_MTases_sf"/>
</dbReference>
<protein>
    <submittedName>
        <fullName evidence="7">23S rRNA (Uracil-5-)-methyltransferase RumA</fullName>
    </submittedName>
</protein>
<dbReference type="PANTHER" id="PTHR11061">
    <property type="entry name" value="RNA M5U METHYLTRANSFERASE"/>
    <property type="match status" value="1"/>
</dbReference>
<keyword evidence="1 4" id="KW-0489">Methyltransferase</keyword>
<evidence type="ECO:0000313" key="8">
    <source>
        <dbReference type="Proteomes" id="UP000183255"/>
    </source>
</evidence>
<dbReference type="PROSITE" id="PS50926">
    <property type="entry name" value="TRAM"/>
    <property type="match status" value="1"/>
</dbReference>
<dbReference type="PANTHER" id="PTHR11061:SF30">
    <property type="entry name" value="TRNA (URACIL(54)-C(5))-METHYLTRANSFERASE"/>
    <property type="match status" value="1"/>
</dbReference>
<evidence type="ECO:0000313" key="7">
    <source>
        <dbReference type="EMBL" id="SDI40418.1"/>
    </source>
</evidence>
<accession>A0A1G8KAF7</accession>
<dbReference type="GO" id="GO:0070041">
    <property type="term" value="F:rRNA (uridine-C5-)-methyltransferase activity"/>
    <property type="evidence" value="ECO:0007669"/>
    <property type="project" value="TreeGrafter"/>
</dbReference>
<name>A0A1G8KAF7_9CLOT</name>
<dbReference type="Pfam" id="PF05958">
    <property type="entry name" value="tRNA_U5-meth_tr"/>
    <property type="match status" value="1"/>
</dbReference>
<evidence type="ECO:0000256" key="1">
    <source>
        <dbReference type="ARBA" id="ARBA00022603"/>
    </source>
</evidence>
<gene>
    <name evidence="7" type="ORF">SAMN05421804_102252</name>
</gene>
<feature type="binding site" evidence="4">
    <location>
        <position position="380"/>
    </location>
    <ligand>
        <name>S-adenosyl-L-methionine</name>
        <dbReference type="ChEBI" id="CHEBI:59789"/>
    </ligand>
</feature>
<dbReference type="InterPro" id="IPR030390">
    <property type="entry name" value="MeTrfase_TrmA_AS"/>
</dbReference>
<feature type="active site" description="Nucleophile" evidence="4">
    <location>
        <position position="452"/>
    </location>
</feature>
<dbReference type="InterPro" id="IPR010280">
    <property type="entry name" value="U5_MeTrfase_fam"/>
</dbReference>
<proteinExistence type="inferred from homology"/>
<dbReference type="Pfam" id="PF01938">
    <property type="entry name" value="TRAM"/>
    <property type="match status" value="1"/>
</dbReference>
<dbReference type="SUPFAM" id="SSF53335">
    <property type="entry name" value="S-adenosyl-L-methionine-dependent methyltransferases"/>
    <property type="match status" value="1"/>
</dbReference>
<dbReference type="PROSITE" id="PS01230">
    <property type="entry name" value="TRMA_1"/>
    <property type="match status" value="1"/>
</dbReference>
<evidence type="ECO:0000256" key="4">
    <source>
        <dbReference type="PROSITE-ProRule" id="PRU01024"/>
    </source>
</evidence>
<dbReference type="Gene3D" id="2.40.50.1070">
    <property type="match status" value="1"/>
</dbReference>
<feature type="binding site" evidence="4">
    <location>
        <position position="425"/>
    </location>
    <ligand>
        <name>S-adenosyl-L-methionine</name>
        <dbReference type="ChEBI" id="CHEBI:59789"/>
    </ligand>
</feature>
<dbReference type="InterPro" id="IPR002792">
    <property type="entry name" value="TRAM_dom"/>
</dbReference>
<dbReference type="PROSITE" id="PS51687">
    <property type="entry name" value="SAM_MT_RNA_M5U"/>
    <property type="match status" value="1"/>
</dbReference>
<reference evidence="7 8" key="1">
    <citation type="submission" date="2016-10" db="EMBL/GenBank/DDBJ databases">
        <authorList>
            <person name="de Groot N.N."/>
        </authorList>
    </citation>
    <scope>NUCLEOTIDE SEQUENCE [LARGE SCALE GENOMIC DNA]</scope>
    <source>
        <strain evidence="7 8">CGMCC 1.5058</strain>
    </source>
</reference>
<evidence type="ECO:0000259" key="6">
    <source>
        <dbReference type="PROSITE" id="PS50926"/>
    </source>
</evidence>
<dbReference type="AlphaFoldDB" id="A0A1G8KAF7"/>
<dbReference type="GO" id="GO:0070475">
    <property type="term" value="P:rRNA base methylation"/>
    <property type="evidence" value="ECO:0007669"/>
    <property type="project" value="TreeGrafter"/>
</dbReference>
<dbReference type="SUPFAM" id="SSF50249">
    <property type="entry name" value="Nucleic acid-binding proteins"/>
    <property type="match status" value="1"/>
</dbReference>
<evidence type="ECO:0000256" key="3">
    <source>
        <dbReference type="ARBA" id="ARBA00022691"/>
    </source>
</evidence>